<keyword evidence="3" id="KW-0786">Thiamine pyrophosphate</keyword>
<dbReference type="EMBL" id="VNHS01000001">
    <property type="protein sequence ID" value="TYP79037.1"/>
    <property type="molecule type" value="Genomic_DNA"/>
</dbReference>
<proteinExistence type="inferred from homology"/>
<dbReference type="RefSeq" id="WP_148927150.1">
    <property type="nucleotide sequence ID" value="NZ_VNHS01000001.1"/>
</dbReference>
<dbReference type="Proteomes" id="UP000323257">
    <property type="component" value="Unassembled WGS sequence"/>
</dbReference>
<feature type="domain" description="Transketolase N-terminal" evidence="4">
    <location>
        <begin position="66"/>
        <end position="272"/>
    </location>
</feature>
<keyword evidence="6" id="KW-1185">Reference proteome</keyword>
<dbReference type="PANTHER" id="PTHR47514">
    <property type="entry name" value="TRANSKETOLASE N-TERMINAL SECTION-RELATED"/>
    <property type="match status" value="1"/>
</dbReference>
<comment type="cofactor">
    <cofactor evidence="1">
        <name>thiamine diphosphate</name>
        <dbReference type="ChEBI" id="CHEBI:58937"/>
    </cofactor>
</comment>
<evidence type="ECO:0000259" key="4">
    <source>
        <dbReference type="Pfam" id="PF00456"/>
    </source>
</evidence>
<dbReference type="InterPro" id="IPR005474">
    <property type="entry name" value="Transketolase_N"/>
</dbReference>
<evidence type="ECO:0000313" key="6">
    <source>
        <dbReference type="Proteomes" id="UP000323257"/>
    </source>
</evidence>
<evidence type="ECO:0000256" key="1">
    <source>
        <dbReference type="ARBA" id="ARBA00001964"/>
    </source>
</evidence>
<dbReference type="Gene3D" id="3.40.50.970">
    <property type="match status" value="1"/>
</dbReference>
<dbReference type="OrthoDB" id="8732661at2"/>
<evidence type="ECO:0000313" key="5">
    <source>
        <dbReference type="EMBL" id="TYP79037.1"/>
    </source>
</evidence>
<evidence type="ECO:0000256" key="2">
    <source>
        <dbReference type="ARBA" id="ARBA00007131"/>
    </source>
</evidence>
<comment type="caution">
    <text evidence="5">The sequence shown here is derived from an EMBL/GenBank/DDBJ whole genome shotgun (WGS) entry which is preliminary data.</text>
</comment>
<dbReference type="InterPro" id="IPR029061">
    <property type="entry name" value="THDP-binding"/>
</dbReference>
<name>A0A5S5CJG2_9BACL</name>
<dbReference type="SUPFAM" id="SSF52518">
    <property type="entry name" value="Thiamin diphosphate-binding fold (THDP-binding)"/>
    <property type="match status" value="1"/>
</dbReference>
<gene>
    <name evidence="5" type="ORF">BCM02_101152</name>
</gene>
<dbReference type="AlphaFoldDB" id="A0A5S5CJG2"/>
<dbReference type="PANTHER" id="PTHR47514:SF1">
    <property type="entry name" value="TRANSKETOLASE N-TERMINAL SECTION-RELATED"/>
    <property type="match status" value="1"/>
</dbReference>
<comment type="similarity">
    <text evidence="2">Belongs to the transketolase family.</text>
</comment>
<dbReference type="Pfam" id="PF00456">
    <property type="entry name" value="Transketolase_N"/>
    <property type="match status" value="1"/>
</dbReference>
<accession>A0A5S5CJG2</accession>
<protein>
    <submittedName>
        <fullName evidence="5">Transketolase</fullName>
    </submittedName>
</protein>
<reference evidence="5 6" key="1">
    <citation type="submission" date="2019-07" db="EMBL/GenBank/DDBJ databases">
        <title>Genomic Encyclopedia of Type Strains, Phase III (KMG-III): the genomes of soil and plant-associated and newly described type strains.</title>
        <authorList>
            <person name="Whitman W."/>
        </authorList>
    </citation>
    <scope>NUCLEOTIDE SEQUENCE [LARGE SCALE GENOMIC DNA]</scope>
    <source>
        <strain evidence="5 6">BL24</strain>
    </source>
</reference>
<sequence>MTARTVEAIRREDAVPDLEAKAREARGLIVDMAATPTGCHIGGSLSVIDLLLAAYAVYGSDPASAIILSKGHSAAALYAALYVQGIIPDNPAESYGASGSLFTGHPNHKLPGIPFATGSLGHGVPYAAGWALAQRLKGTGGTGVVIGGDGELQEGLCWETAQIAQAKGISNFVYVVDCNGGQNDGLVQDISPLPRLRERFEAFGFRVRETDGHDYGAILSAIDVAPVPGEEAGKPLAVLARTVKGKGVRAIEGNPEAHYAKIPAKTADKWKRSLT</sequence>
<evidence type="ECO:0000256" key="3">
    <source>
        <dbReference type="ARBA" id="ARBA00023052"/>
    </source>
</evidence>
<organism evidence="5 6">
    <name type="scientific">Paenibacillus methanolicus</name>
    <dbReference type="NCBI Taxonomy" id="582686"/>
    <lineage>
        <taxon>Bacteria</taxon>
        <taxon>Bacillati</taxon>
        <taxon>Bacillota</taxon>
        <taxon>Bacilli</taxon>
        <taxon>Bacillales</taxon>
        <taxon>Paenibacillaceae</taxon>
        <taxon>Paenibacillus</taxon>
    </lineage>
</organism>